<evidence type="ECO:0000256" key="10">
    <source>
        <dbReference type="ARBA" id="ARBA00023242"/>
    </source>
</evidence>
<reference evidence="13 14" key="1">
    <citation type="journal article" date="2019" name="Front. Genet.">
        <title>Whole-Genome Sequencing of the Opportunistic Yeast Pathogen Candida inconspicua Uncovers Its Hybrid Origin.</title>
        <authorList>
            <person name="Mixao V."/>
            <person name="Hansen A.P."/>
            <person name="Saus E."/>
            <person name="Boekhout T."/>
            <person name="Lass-Florl C."/>
            <person name="Gabaldon T."/>
        </authorList>
    </citation>
    <scope>NUCLEOTIDE SEQUENCE [LARGE SCALE GENOMIC DNA]</scope>
    <source>
        <strain evidence="13 14">CBS 180</strain>
    </source>
</reference>
<evidence type="ECO:0000256" key="8">
    <source>
        <dbReference type="ARBA" id="ARBA00022968"/>
    </source>
</evidence>
<evidence type="ECO:0000313" key="13">
    <source>
        <dbReference type="EMBL" id="TID29592.1"/>
    </source>
</evidence>
<keyword evidence="9" id="KW-0234">DNA repair</keyword>
<dbReference type="InterPro" id="IPR036866">
    <property type="entry name" value="RibonucZ/Hydroxyglut_hydro"/>
</dbReference>
<evidence type="ECO:0000256" key="7">
    <source>
        <dbReference type="ARBA" id="ARBA00022763"/>
    </source>
</evidence>
<dbReference type="Pfam" id="PF01793">
    <property type="entry name" value="Glyco_transf_15"/>
    <property type="match status" value="1"/>
</dbReference>
<organism evidence="13 14">
    <name type="scientific">Pichia inconspicua</name>
    <dbReference type="NCBI Taxonomy" id="52247"/>
    <lineage>
        <taxon>Eukaryota</taxon>
        <taxon>Fungi</taxon>
        <taxon>Dikarya</taxon>
        <taxon>Ascomycota</taxon>
        <taxon>Saccharomycotina</taxon>
        <taxon>Pichiomycetes</taxon>
        <taxon>Pichiales</taxon>
        <taxon>Pichiaceae</taxon>
        <taxon>Pichia</taxon>
    </lineage>
</organism>
<comment type="similarity">
    <text evidence="4">Belongs to the DNA repair metallo-beta-lactamase (DRMBL) family.</text>
</comment>
<evidence type="ECO:0000313" key="14">
    <source>
        <dbReference type="Proteomes" id="UP000307173"/>
    </source>
</evidence>
<dbReference type="SUPFAM" id="SSF56281">
    <property type="entry name" value="Metallo-hydrolase/oxidoreductase"/>
    <property type="match status" value="1"/>
</dbReference>
<dbReference type="GO" id="GO:0006303">
    <property type="term" value="P:double-strand break repair via nonhomologous end joining"/>
    <property type="evidence" value="ECO:0007669"/>
    <property type="project" value="TreeGrafter"/>
</dbReference>
<keyword evidence="5" id="KW-0328">Glycosyltransferase</keyword>
<dbReference type="GO" id="GO:0035312">
    <property type="term" value="F:5'-3' DNA exonuclease activity"/>
    <property type="evidence" value="ECO:0007669"/>
    <property type="project" value="TreeGrafter"/>
</dbReference>
<evidence type="ECO:0000256" key="6">
    <source>
        <dbReference type="ARBA" id="ARBA00022679"/>
    </source>
</evidence>
<keyword evidence="8" id="KW-0812">Transmembrane</keyword>
<proteinExistence type="inferred from homology"/>
<dbReference type="InterPro" id="IPR011084">
    <property type="entry name" value="DRMBL"/>
</dbReference>
<accession>A0A4T0X3Y5</accession>
<dbReference type="InterPro" id="IPR002685">
    <property type="entry name" value="Glyco_trans_15"/>
</dbReference>
<keyword evidence="6" id="KW-0808">Transferase</keyword>
<dbReference type="GO" id="GO:0016020">
    <property type="term" value="C:membrane"/>
    <property type="evidence" value="ECO:0007669"/>
    <property type="project" value="UniProtKB-SubCell"/>
</dbReference>
<feature type="domain" description="Metallo-beta-lactamase" evidence="12">
    <location>
        <begin position="276"/>
        <end position="471"/>
    </location>
</feature>
<dbReference type="SUPFAM" id="SSF53448">
    <property type="entry name" value="Nucleotide-diphospho-sugar transferases"/>
    <property type="match status" value="1"/>
</dbReference>
<dbReference type="STRING" id="52247.A0A4T0X3Y5"/>
<protein>
    <recommendedName>
        <fullName evidence="12">Metallo-beta-lactamase domain-containing protein</fullName>
    </recommendedName>
</protein>
<dbReference type="InterPro" id="IPR001279">
    <property type="entry name" value="Metallo-B-lactamas"/>
</dbReference>
<dbReference type="SMART" id="SM00849">
    <property type="entry name" value="Lactamase_B"/>
    <property type="match status" value="1"/>
</dbReference>
<dbReference type="InterPro" id="IPR029044">
    <property type="entry name" value="Nucleotide-diphossugar_trans"/>
</dbReference>
<keyword evidence="14" id="KW-1185">Reference proteome</keyword>
<dbReference type="AlphaFoldDB" id="A0A4T0X3Y5"/>
<dbReference type="EMBL" id="SELW01000283">
    <property type="protein sequence ID" value="TID29592.1"/>
    <property type="molecule type" value="Genomic_DNA"/>
</dbReference>
<keyword evidence="10" id="KW-0539">Nucleus</keyword>
<evidence type="ECO:0000256" key="4">
    <source>
        <dbReference type="ARBA" id="ARBA00010304"/>
    </source>
</evidence>
<gene>
    <name evidence="13" type="ORF">CANINC_001866</name>
</gene>
<dbReference type="Pfam" id="PF12706">
    <property type="entry name" value="Lactamase_B_2"/>
    <property type="match status" value="1"/>
</dbReference>
<dbReference type="OrthoDB" id="262529at2759"/>
<dbReference type="PANTHER" id="PTHR23240">
    <property type="entry name" value="DNA CROSS-LINK REPAIR PROTEIN PSO2/SNM1-RELATED"/>
    <property type="match status" value="1"/>
</dbReference>
<keyword evidence="7" id="KW-0227">DNA damage</keyword>
<evidence type="ECO:0000259" key="12">
    <source>
        <dbReference type="SMART" id="SM00849"/>
    </source>
</evidence>
<dbReference type="GO" id="GO:0003684">
    <property type="term" value="F:damaged DNA binding"/>
    <property type="evidence" value="ECO:0007669"/>
    <property type="project" value="TreeGrafter"/>
</dbReference>
<dbReference type="Proteomes" id="UP000307173">
    <property type="component" value="Unassembled WGS sequence"/>
</dbReference>
<dbReference type="GO" id="GO:0005634">
    <property type="term" value="C:nucleus"/>
    <property type="evidence" value="ECO:0007669"/>
    <property type="project" value="UniProtKB-SubCell"/>
</dbReference>
<dbReference type="Gene3D" id="3.90.550.10">
    <property type="entry name" value="Spore Coat Polysaccharide Biosynthesis Protein SpsA, Chain A"/>
    <property type="match status" value="1"/>
</dbReference>
<dbReference type="Pfam" id="PF07522">
    <property type="entry name" value="DRMBL"/>
    <property type="match status" value="1"/>
</dbReference>
<dbReference type="GO" id="GO:0036297">
    <property type="term" value="P:interstrand cross-link repair"/>
    <property type="evidence" value="ECO:0007669"/>
    <property type="project" value="TreeGrafter"/>
</dbReference>
<evidence type="ECO:0000256" key="11">
    <source>
        <dbReference type="SAM" id="MobiDB-lite"/>
    </source>
</evidence>
<keyword evidence="8" id="KW-0735">Signal-anchor</keyword>
<dbReference type="CDD" id="cd16273">
    <property type="entry name" value="SNM1A-1C-like_MBL-fold"/>
    <property type="match status" value="1"/>
</dbReference>
<dbReference type="GO" id="GO:0000030">
    <property type="term" value="F:mannosyltransferase activity"/>
    <property type="evidence" value="ECO:0007669"/>
    <property type="project" value="InterPro"/>
</dbReference>
<evidence type="ECO:0000256" key="3">
    <source>
        <dbReference type="ARBA" id="ARBA00007677"/>
    </source>
</evidence>
<evidence type="ECO:0000256" key="1">
    <source>
        <dbReference type="ARBA" id="ARBA00004123"/>
    </source>
</evidence>
<name>A0A4T0X3Y5_9ASCO</name>
<comment type="similarity">
    <text evidence="3">Belongs to the glycosyltransferase 15 family.</text>
</comment>
<evidence type="ECO:0000256" key="2">
    <source>
        <dbReference type="ARBA" id="ARBA00004606"/>
    </source>
</evidence>
<dbReference type="PANTHER" id="PTHR23240:SF6">
    <property type="entry name" value="DNA CROSS-LINK REPAIR 1A PROTEIN"/>
    <property type="match status" value="1"/>
</dbReference>
<dbReference type="Gene3D" id="3.60.15.10">
    <property type="entry name" value="Ribonuclease Z/Hydroxyacylglutathione hydrolase-like"/>
    <property type="match status" value="1"/>
</dbReference>
<dbReference type="Gene3D" id="3.40.50.12650">
    <property type="match status" value="1"/>
</dbReference>
<sequence length="649" mass="74968">MHSNIKQALSDEDGPYPYADSISYRNMCRFMSGGFQWHPLMLEYTHFWRVEPGVKLYCDTEVIIEDYAFTISMIEYPKTIPTLMDSIIEGLEKLNLLHLLSPETENLSKFVFDPKGGYTLCHFWTNFEIGSLDLLRSDNYMALFNFLDHKGGFYYERWGDAPVRTIILSLLMKRGEIKRLKDWAYEHPPYIQCPQPKSFDSFCRKRCSCDPQQDFTNVWFSFKTEVVSCPVCLENIGWLKGDKRDFHVNRCMEEKFQISGSETVTTINKTTREYSYTNTTIIKTEETDVNVDIPSPKKQKTNSSTKSKGTKRKVREKKPIPEHKLLRFGNVIIAVDAFCYAHRDDVNYYVLTHFHSDHYGGLCKSWNGGKIICTPITSKLMQFTYKFPAENIIEIDPNGSVNIENVQIRFIDANHCPGAGVFILEGYDRKIIHCGDFRASDEVINKLTYQEWDAVYLDNTYDNPKYVFPPQETVIAECSDWIVSKCKEKPTQRRIGEIDPQPYLVIVGTYGIGKEKVAIGMAKALKTKIYASDKKREKLALYNWKELDELLSDNPLECGVHMVSMGQTTIEGAKAYWKQLSKNYRGVISVHATGWDWARGRPPSAKTRDPDVFKKTIAYSEHSSYEELTKFRSTIIAKEWINTVNFIKS</sequence>
<evidence type="ECO:0000256" key="5">
    <source>
        <dbReference type="ARBA" id="ARBA00022676"/>
    </source>
</evidence>
<feature type="region of interest" description="Disordered" evidence="11">
    <location>
        <begin position="290"/>
        <end position="316"/>
    </location>
</feature>
<evidence type="ECO:0000256" key="9">
    <source>
        <dbReference type="ARBA" id="ARBA00023204"/>
    </source>
</evidence>
<comment type="subcellular location">
    <subcellularLocation>
        <location evidence="2">Membrane</location>
        <topology evidence="2">Single-pass type II membrane protein</topology>
    </subcellularLocation>
    <subcellularLocation>
        <location evidence="1">Nucleus</location>
    </subcellularLocation>
</comment>
<comment type="caution">
    <text evidence="13">The sequence shown here is derived from an EMBL/GenBank/DDBJ whole genome shotgun (WGS) entry which is preliminary data.</text>
</comment>